<comment type="caution">
    <text evidence="2">The sequence shown here is derived from an EMBL/GenBank/DDBJ whole genome shotgun (WGS) entry which is preliminary data.</text>
</comment>
<dbReference type="AlphaFoldDB" id="A0A2U1E5P2"/>
<dbReference type="PANTHER" id="PTHR11735:SF11">
    <property type="entry name" value="TRNA THREONYLCARBAMOYLADENOSINE BIOSYNTHESIS PROTEIN TSAB"/>
    <property type="match status" value="1"/>
</dbReference>
<dbReference type="Gene3D" id="3.30.420.200">
    <property type="match status" value="1"/>
</dbReference>
<dbReference type="InterPro" id="IPR043129">
    <property type="entry name" value="ATPase_NBD"/>
</dbReference>
<name>A0A2U1E5P2_9FIRM</name>
<gene>
    <name evidence="2" type="ORF">C7381_102153</name>
</gene>
<dbReference type="Proteomes" id="UP000245793">
    <property type="component" value="Unassembled WGS sequence"/>
</dbReference>
<dbReference type="PANTHER" id="PTHR11735">
    <property type="entry name" value="TRNA N6-ADENOSINE THREONYLCARBAMOYLTRANSFERASE"/>
    <property type="match status" value="1"/>
</dbReference>
<dbReference type="InterPro" id="IPR000905">
    <property type="entry name" value="Gcp-like_dom"/>
</dbReference>
<dbReference type="NCBIfam" id="TIGR03725">
    <property type="entry name" value="T6A_YeaZ"/>
    <property type="match status" value="1"/>
</dbReference>
<dbReference type="RefSeq" id="WP_034544801.1">
    <property type="nucleotide sequence ID" value="NZ_CP096650.1"/>
</dbReference>
<evidence type="ECO:0000313" key="3">
    <source>
        <dbReference type="Proteomes" id="UP000245793"/>
    </source>
</evidence>
<dbReference type="EMBL" id="QEKV01000002">
    <property type="protein sequence ID" value="PVY95264.1"/>
    <property type="molecule type" value="Genomic_DNA"/>
</dbReference>
<evidence type="ECO:0000259" key="1">
    <source>
        <dbReference type="Pfam" id="PF00814"/>
    </source>
</evidence>
<dbReference type="SUPFAM" id="SSF53067">
    <property type="entry name" value="Actin-like ATPase domain"/>
    <property type="match status" value="1"/>
</dbReference>
<dbReference type="GO" id="GO:0002949">
    <property type="term" value="P:tRNA threonylcarbamoyladenosine modification"/>
    <property type="evidence" value="ECO:0007669"/>
    <property type="project" value="InterPro"/>
</dbReference>
<organism evidence="2 3">
    <name type="scientific">Ezakiella coagulans</name>
    <dbReference type="NCBI Taxonomy" id="46507"/>
    <lineage>
        <taxon>Bacteria</taxon>
        <taxon>Bacillati</taxon>
        <taxon>Bacillota</taxon>
        <taxon>Tissierellia</taxon>
        <taxon>Ezakiella</taxon>
    </lineage>
</organism>
<reference evidence="2 3" key="1">
    <citation type="submission" date="2018-04" db="EMBL/GenBank/DDBJ databases">
        <title>Genomic Encyclopedia of Type Strains, Phase IV (KMG-IV): sequencing the most valuable type-strain genomes for metagenomic binning, comparative biology and taxonomic classification.</title>
        <authorList>
            <person name="Goeker M."/>
        </authorList>
    </citation>
    <scope>NUCLEOTIDE SEQUENCE [LARGE SCALE GENOMIC DNA]</scope>
    <source>
        <strain evidence="2 3">DSM 20705</strain>
    </source>
</reference>
<sequence>MDKVLLNLLTGTASTGVSITKGDETLISISIETGIRQSETIFKMIKDAFSYVDLTIKDIDAVSTLKGPGSFTGLRVGLAAAKAIAFAVNVPIVLVDTMDAIFHEANYEKDVLTIMDARRDRVYLKKHYGDERADEISEVAAIEPRENTVVVGENALKYKDIFTEKGYTFIPKKDVYLTIKGLTEAALRVSEDDYVDSLESRLDYLKKDSDVVTVKKEKL</sequence>
<evidence type="ECO:0000313" key="2">
    <source>
        <dbReference type="EMBL" id="PVY95264.1"/>
    </source>
</evidence>
<keyword evidence="3" id="KW-1185">Reference proteome</keyword>
<dbReference type="Pfam" id="PF00814">
    <property type="entry name" value="TsaD"/>
    <property type="match status" value="1"/>
</dbReference>
<feature type="domain" description="Gcp-like" evidence="1">
    <location>
        <begin position="38"/>
        <end position="148"/>
    </location>
</feature>
<proteinExistence type="predicted"/>
<dbReference type="InterPro" id="IPR022496">
    <property type="entry name" value="T6A_TsaB"/>
</dbReference>
<dbReference type="GO" id="GO:0005829">
    <property type="term" value="C:cytosol"/>
    <property type="evidence" value="ECO:0007669"/>
    <property type="project" value="TreeGrafter"/>
</dbReference>
<accession>A0A2U1E5P2</accession>
<dbReference type="Gene3D" id="3.30.420.40">
    <property type="match status" value="1"/>
</dbReference>
<protein>
    <submittedName>
        <fullName evidence="2">tRNA threonylcarbamoyladenosine biosynthesis protein TsaB</fullName>
    </submittedName>
</protein>